<proteinExistence type="predicted"/>
<dbReference type="InterPro" id="IPR010285">
    <property type="entry name" value="DNA_helicase_pif1-like_DEAD"/>
</dbReference>
<dbReference type="InterPro" id="IPR027417">
    <property type="entry name" value="P-loop_NTPase"/>
</dbReference>
<sequence>MDSEQHAAFDSVKNGSNIFLSGSAGTGKSFTLRKVVGYAVENNIHFGVTATTGLASILIGGKTIHSFLGIGLAKKSANELVRFARKSPKLIRRLKELQLLLIDEVSMMNAELLDKISEFLSIIRGNTKSFGGVQIVLCGDLCQLPPVEGKYCYEAKCWKEANIKTIVLTKCHRQAEDVEFVNILQELRFGLCTKDVLKRLKRCKNTTFEDGIIPTILYSKNVDVDAINEAEYQKLIEAGVQQMKYTSTYSNVPGTKEWSTKLRIPDYVDLCIGAQVIVTMNTVVDVDVRIPNGARGVVKEFTPLGPLIRFRYGKEHVVQSVTIGNEDDDPEMFVRFLPVKLAYAITIHKSQGMTIDAVVIDLGDSIFQDGQAYTALSRAKNLSSVKIINVRASSFRAHPGVVEFYKYAC</sequence>
<protein>
    <submittedName>
        <fullName evidence="3">Uncharacterized protein</fullName>
    </submittedName>
</protein>
<dbReference type="Pfam" id="PF05970">
    <property type="entry name" value="PIF1"/>
    <property type="match status" value="1"/>
</dbReference>
<dbReference type="SUPFAM" id="SSF52540">
    <property type="entry name" value="P-loop containing nucleoside triphosphate hydrolases"/>
    <property type="match status" value="2"/>
</dbReference>
<evidence type="ECO:0000313" key="3">
    <source>
        <dbReference type="EMBL" id="QHS90762.1"/>
    </source>
</evidence>
<dbReference type="CDD" id="cd18809">
    <property type="entry name" value="SF1_C_RecD"/>
    <property type="match status" value="1"/>
</dbReference>
<organism evidence="3">
    <name type="scientific">viral metagenome</name>
    <dbReference type="NCBI Taxonomy" id="1070528"/>
    <lineage>
        <taxon>unclassified sequences</taxon>
        <taxon>metagenomes</taxon>
        <taxon>organismal metagenomes</taxon>
    </lineage>
</organism>
<dbReference type="InterPro" id="IPR027785">
    <property type="entry name" value="UvrD-like_helicase_C"/>
</dbReference>
<dbReference type="Pfam" id="PF13538">
    <property type="entry name" value="UvrD_C_2"/>
    <property type="match status" value="1"/>
</dbReference>
<dbReference type="Gene3D" id="3.40.50.300">
    <property type="entry name" value="P-loop containing nucleotide triphosphate hydrolases"/>
    <property type="match status" value="2"/>
</dbReference>
<dbReference type="PANTHER" id="PTHR47642">
    <property type="entry name" value="ATP-DEPENDENT DNA HELICASE"/>
    <property type="match status" value="1"/>
</dbReference>
<evidence type="ECO:0000259" key="2">
    <source>
        <dbReference type="Pfam" id="PF13538"/>
    </source>
</evidence>
<reference evidence="3" key="1">
    <citation type="journal article" date="2020" name="Nature">
        <title>Giant virus diversity and host interactions through global metagenomics.</title>
        <authorList>
            <person name="Schulz F."/>
            <person name="Roux S."/>
            <person name="Paez-Espino D."/>
            <person name="Jungbluth S."/>
            <person name="Walsh D.A."/>
            <person name="Denef V.J."/>
            <person name="McMahon K.D."/>
            <person name="Konstantinidis K.T."/>
            <person name="Eloe-Fadrosh E.A."/>
            <person name="Kyrpides N.C."/>
            <person name="Woyke T."/>
        </authorList>
    </citation>
    <scope>NUCLEOTIDE SEQUENCE</scope>
    <source>
        <strain evidence="3">GVMAG-M-3300010354-11</strain>
    </source>
</reference>
<accession>A0A6C0BFK5</accession>
<dbReference type="PANTHER" id="PTHR47642:SF7">
    <property type="entry name" value="ATP-DEPENDENT DNA HELICASE PIF1"/>
    <property type="match status" value="1"/>
</dbReference>
<feature type="domain" description="DNA helicase Pif1-like DEAD-box helicase" evidence="1">
    <location>
        <begin position="2"/>
        <end position="192"/>
    </location>
</feature>
<dbReference type="GO" id="GO:0000723">
    <property type="term" value="P:telomere maintenance"/>
    <property type="evidence" value="ECO:0007669"/>
    <property type="project" value="InterPro"/>
</dbReference>
<dbReference type="EMBL" id="MN739145">
    <property type="protein sequence ID" value="QHS90762.1"/>
    <property type="molecule type" value="Genomic_DNA"/>
</dbReference>
<evidence type="ECO:0000259" key="1">
    <source>
        <dbReference type="Pfam" id="PF05970"/>
    </source>
</evidence>
<dbReference type="GO" id="GO:0003678">
    <property type="term" value="F:DNA helicase activity"/>
    <property type="evidence" value="ECO:0007669"/>
    <property type="project" value="InterPro"/>
</dbReference>
<feature type="domain" description="UvrD-like helicase C-terminal" evidence="2">
    <location>
        <begin position="341"/>
        <end position="382"/>
    </location>
</feature>
<dbReference type="CDD" id="cd18037">
    <property type="entry name" value="DEXSc_Pif1_like"/>
    <property type="match status" value="1"/>
</dbReference>
<name>A0A6C0BFK5_9ZZZZ</name>
<dbReference type="GO" id="GO:0006281">
    <property type="term" value="P:DNA repair"/>
    <property type="evidence" value="ECO:0007669"/>
    <property type="project" value="InterPro"/>
</dbReference>
<dbReference type="AlphaFoldDB" id="A0A6C0BFK5"/>
<dbReference type="InterPro" id="IPR051055">
    <property type="entry name" value="PIF1_helicase"/>
</dbReference>